<accession>X1W149</accession>
<gene>
    <name evidence="2" type="ORF">S12H4_62763</name>
</gene>
<name>X1W149_9ZZZZ</name>
<feature type="compositionally biased region" description="Polar residues" evidence="1">
    <location>
        <begin position="27"/>
        <end position="36"/>
    </location>
</feature>
<reference evidence="2" key="1">
    <citation type="journal article" date="2014" name="Front. Microbiol.">
        <title>High frequency of phylogenetically diverse reductive dehalogenase-homologous genes in deep subseafloor sedimentary metagenomes.</title>
        <authorList>
            <person name="Kawai M."/>
            <person name="Futagami T."/>
            <person name="Toyoda A."/>
            <person name="Takaki Y."/>
            <person name="Nishi S."/>
            <person name="Hori S."/>
            <person name="Arai W."/>
            <person name="Tsubouchi T."/>
            <person name="Morono Y."/>
            <person name="Uchiyama I."/>
            <person name="Ito T."/>
            <person name="Fujiyama A."/>
            <person name="Inagaki F."/>
            <person name="Takami H."/>
        </authorList>
    </citation>
    <scope>NUCLEOTIDE SEQUENCE</scope>
    <source>
        <strain evidence="2">Expedition CK06-06</strain>
    </source>
</reference>
<evidence type="ECO:0000256" key="1">
    <source>
        <dbReference type="SAM" id="MobiDB-lite"/>
    </source>
</evidence>
<proteinExistence type="predicted"/>
<comment type="caution">
    <text evidence="2">The sequence shown here is derived from an EMBL/GenBank/DDBJ whole genome shotgun (WGS) entry which is preliminary data.</text>
</comment>
<dbReference type="EMBL" id="BARW01042272">
    <property type="protein sequence ID" value="GAJ21335.1"/>
    <property type="molecule type" value="Genomic_DNA"/>
</dbReference>
<sequence>MTRQTEISGGDGLNLAQTEASGELNGVETNGDSGQDTEAAEQTKRGIGPVS</sequence>
<feature type="region of interest" description="Disordered" evidence="1">
    <location>
        <begin position="1"/>
        <end position="51"/>
    </location>
</feature>
<evidence type="ECO:0000313" key="2">
    <source>
        <dbReference type="EMBL" id="GAJ21335.1"/>
    </source>
</evidence>
<protein>
    <submittedName>
        <fullName evidence="2">Uncharacterized protein</fullName>
    </submittedName>
</protein>
<dbReference type="AlphaFoldDB" id="X1W149"/>
<organism evidence="2">
    <name type="scientific">marine sediment metagenome</name>
    <dbReference type="NCBI Taxonomy" id="412755"/>
    <lineage>
        <taxon>unclassified sequences</taxon>
        <taxon>metagenomes</taxon>
        <taxon>ecological metagenomes</taxon>
    </lineage>
</organism>
<feature type="non-terminal residue" evidence="2">
    <location>
        <position position="51"/>
    </location>
</feature>